<evidence type="ECO:0000313" key="1">
    <source>
        <dbReference type="EMBL" id="KAI5661036.1"/>
    </source>
</evidence>
<comment type="caution">
    <text evidence="1">The sequence shown here is derived from an EMBL/GenBank/DDBJ whole genome shotgun (WGS) entry which is preliminary data.</text>
</comment>
<name>A0ACC0ANH7_CATRO</name>
<dbReference type="EMBL" id="CM044705">
    <property type="protein sequence ID" value="KAI5661036.1"/>
    <property type="molecule type" value="Genomic_DNA"/>
</dbReference>
<protein>
    <submittedName>
        <fullName evidence="1">Uncharacterized protein</fullName>
    </submittedName>
</protein>
<organism evidence="1 2">
    <name type="scientific">Catharanthus roseus</name>
    <name type="common">Madagascar periwinkle</name>
    <name type="synonym">Vinca rosea</name>
    <dbReference type="NCBI Taxonomy" id="4058"/>
    <lineage>
        <taxon>Eukaryota</taxon>
        <taxon>Viridiplantae</taxon>
        <taxon>Streptophyta</taxon>
        <taxon>Embryophyta</taxon>
        <taxon>Tracheophyta</taxon>
        <taxon>Spermatophyta</taxon>
        <taxon>Magnoliopsida</taxon>
        <taxon>eudicotyledons</taxon>
        <taxon>Gunneridae</taxon>
        <taxon>Pentapetalae</taxon>
        <taxon>asterids</taxon>
        <taxon>lamiids</taxon>
        <taxon>Gentianales</taxon>
        <taxon>Apocynaceae</taxon>
        <taxon>Rauvolfioideae</taxon>
        <taxon>Vinceae</taxon>
        <taxon>Catharanthinae</taxon>
        <taxon>Catharanthus</taxon>
    </lineage>
</organism>
<proteinExistence type="predicted"/>
<dbReference type="Proteomes" id="UP001060085">
    <property type="component" value="Linkage Group LG05"/>
</dbReference>
<sequence>MAEKETKSSSEEIKLVEEIKEEDKTAAAAEEAKSPPTQSGGGGGWGGWGFSPLSYLSDLQKAATVAAEEISRNAVEAAKTAAKSMELIQDAEDSESSKDGDAEASAVQEESEDENEKHRKAALDKLEKASEDSFLGQGLKVFDNRVENFASGAWQALGNAWKGGSEFVHKLEDSAVNFAESIQHGGLPGATGSVAPSIIESGKALTAKGMQVLELVGKETMDLLIAETGIELEKNTRDTEGQIDEDQLFEEVTFDRCFYIYGGPEQLEELEALSNHYALLFNRRKAKLSSEQKSAYDGKLKEVLQIFDLGSEIDGSTVESEKGKKVDAETESTINEMKSLHDSSVRKAAELAAGFANALAGQAPTDIIQRTTGRLDSLHSEGVHRLSEMCCFAVTQLLMLGKSIISSANKTEDPDIDEEIEKIDWPEDSVEKAKIIRTKAQSMTGNVEAISNSFIIGISDVSEAYLAAIKAATSDSNEVVPQNSIQEKANDFSKNLREDHGTALAKIQDGLQYLSYLVLSTSMPAV</sequence>
<keyword evidence="2" id="KW-1185">Reference proteome</keyword>
<gene>
    <name evidence="1" type="ORF">M9H77_20359</name>
</gene>
<evidence type="ECO:0000313" key="2">
    <source>
        <dbReference type="Proteomes" id="UP001060085"/>
    </source>
</evidence>
<accession>A0ACC0ANH7</accession>
<reference evidence="2" key="1">
    <citation type="journal article" date="2023" name="Nat. Plants">
        <title>Single-cell RNA sequencing provides a high-resolution roadmap for understanding the multicellular compartmentation of specialized metabolism.</title>
        <authorList>
            <person name="Sun S."/>
            <person name="Shen X."/>
            <person name="Li Y."/>
            <person name="Li Y."/>
            <person name="Wang S."/>
            <person name="Li R."/>
            <person name="Zhang H."/>
            <person name="Shen G."/>
            <person name="Guo B."/>
            <person name="Wei J."/>
            <person name="Xu J."/>
            <person name="St-Pierre B."/>
            <person name="Chen S."/>
            <person name="Sun C."/>
        </authorList>
    </citation>
    <scope>NUCLEOTIDE SEQUENCE [LARGE SCALE GENOMIC DNA]</scope>
</reference>